<keyword evidence="3" id="KW-0720">Serine protease</keyword>
<keyword evidence="2" id="KW-0378">Hydrolase</keyword>
<sequence>MADNVRRQRHIHVRGLGVASVDFRSPGRGGSKPVPEIPDRAGHAESLRADLDAAVADLKAYRAAQGKAGLPYSRRGMPVTVEGRIGERLLVGKGRAGRGLGAFNVQRSVVGDGNANEPKDIATFFLTGSTLKSVRAALERYGAWERPDDDVLSNDEEDDEEEGAARRPPHFKLFETGAHIRPTTLRDLWTDRHNPFPRKTSKLLWEVWTRSSFEESFESAVSNLGVANRGRPSEFVDTRVRTLLATAAEIQDIVRASAAVLELRSASSFIADYFEMVPEDRAAAISDLAARMHGPAANAPVVTVLDTGVMRAHPLLSAALPSTRCHSADDRWEPEDHQGHGTKMAGIVQFGDIAALPRDKSPVPVATRLESVVVTAPEGAPPLPARDAIQRAVNIVETTKGPRVYCLAQTAEGEGEDGRPTSSSAVLDKLAFGDGRDTRLFVAAVGNAPHTPSEPYQLADYVLWNAEFGIQAPAQALNALSVGGASLKSLPDEGAELVAQPGNLAPSSRTAQGWPQNSRADKPDVIPTKPDIVMEGGNFVVDEDNLYCQPSPRHFVLTTSSAGSGRPLALVGETSAATAAAAGLAGRLLASYPGFRPETLRAMLVNSAEWTPAMRAHFDEAVGAGMGRLEARRLLLSRFGWGVPNEERLFHSARNALTLIAEDTLIPYAEGASAPRLKEMKYFKLPWPSDVLRSLQNTEVEMRVTLSFFVDPDPHAVSRDRIESYPSHRLRFDLRRYGESHETTQRRANELALGGDFSSPAVDSGWMLGFGARQRGTLHHDVWQGPAYQLVDRDGIVVAPVRGWWGDTATFDKTDVPVRFSLIVSIRTPEAKPGDLWTEVSAKVPTRVRVETPAIAIDT</sequence>
<evidence type="ECO:0000313" key="7">
    <source>
        <dbReference type="Proteomes" id="UP001596060"/>
    </source>
</evidence>
<dbReference type="Gene3D" id="3.40.50.200">
    <property type="entry name" value="Peptidase S8/S53 domain"/>
    <property type="match status" value="1"/>
</dbReference>
<evidence type="ECO:0000256" key="3">
    <source>
        <dbReference type="ARBA" id="ARBA00022825"/>
    </source>
</evidence>
<dbReference type="PRINTS" id="PR00723">
    <property type="entry name" value="SUBTILISIN"/>
</dbReference>
<proteinExistence type="predicted"/>
<feature type="compositionally biased region" description="Acidic residues" evidence="4">
    <location>
        <begin position="148"/>
        <end position="162"/>
    </location>
</feature>
<dbReference type="InterPro" id="IPR000209">
    <property type="entry name" value="Peptidase_S8/S53_dom"/>
</dbReference>
<name>A0ABW0P957_9HYPH</name>
<dbReference type="EMBL" id="JBHSLU010000104">
    <property type="protein sequence ID" value="MFC5508601.1"/>
    <property type="molecule type" value="Genomic_DNA"/>
</dbReference>
<dbReference type="RefSeq" id="WP_377817829.1">
    <property type="nucleotide sequence ID" value="NZ_JBHSLU010000104.1"/>
</dbReference>
<evidence type="ECO:0000256" key="2">
    <source>
        <dbReference type="ARBA" id="ARBA00022801"/>
    </source>
</evidence>
<evidence type="ECO:0000256" key="1">
    <source>
        <dbReference type="ARBA" id="ARBA00022670"/>
    </source>
</evidence>
<reference evidence="7" key="1">
    <citation type="journal article" date="2019" name="Int. J. Syst. Evol. Microbiol.">
        <title>The Global Catalogue of Microorganisms (GCM) 10K type strain sequencing project: providing services to taxonomists for standard genome sequencing and annotation.</title>
        <authorList>
            <consortium name="The Broad Institute Genomics Platform"/>
            <consortium name="The Broad Institute Genome Sequencing Center for Infectious Disease"/>
            <person name="Wu L."/>
            <person name="Ma J."/>
        </authorList>
    </citation>
    <scope>NUCLEOTIDE SEQUENCE [LARGE SCALE GENOMIC DNA]</scope>
    <source>
        <strain evidence="7">CCUG 43117</strain>
    </source>
</reference>
<comment type="caution">
    <text evidence="6">The sequence shown here is derived from an EMBL/GenBank/DDBJ whole genome shotgun (WGS) entry which is preliminary data.</text>
</comment>
<dbReference type="Pfam" id="PF00082">
    <property type="entry name" value="Peptidase_S8"/>
    <property type="match status" value="1"/>
</dbReference>
<evidence type="ECO:0000259" key="5">
    <source>
        <dbReference type="Pfam" id="PF00082"/>
    </source>
</evidence>
<dbReference type="InterPro" id="IPR034074">
    <property type="entry name" value="Y4bN_pept_dom"/>
</dbReference>
<feature type="compositionally biased region" description="Polar residues" evidence="4">
    <location>
        <begin position="505"/>
        <end position="518"/>
    </location>
</feature>
<dbReference type="InterPro" id="IPR015500">
    <property type="entry name" value="Peptidase_S8_subtilisin-rel"/>
</dbReference>
<feature type="region of interest" description="Disordered" evidence="4">
    <location>
        <begin position="148"/>
        <end position="169"/>
    </location>
</feature>
<dbReference type="Proteomes" id="UP001596060">
    <property type="component" value="Unassembled WGS sequence"/>
</dbReference>
<protein>
    <submittedName>
        <fullName evidence="6">S8 family peptidase</fullName>
    </submittedName>
</protein>
<feature type="domain" description="Peptidase S8/S53" evidence="5">
    <location>
        <begin position="299"/>
        <end position="625"/>
    </location>
</feature>
<dbReference type="InterPro" id="IPR036852">
    <property type="entry name" value="Peptidase_S8/S53_dom_sf"/>
</dbReference>
<evidence type="ECO:0000256" key="4">
    <source>
        <dbReference type="SAM" id="MobiDB-lite"/>
    </source>
</evidence>
<dbReference type="CDD" id="cd04847">
    <property type="entry name" value="Peptidases_S8_Subtilisin_like_2"/>
    <property type="match status" value="1"/>
</dbReference>
<gene>
    <name evidence="6" type="ORF">ACFPN9_25520</name>
</gene>
<feature type="region of interest" description="Disordered" evidence="4">
    <location>
        <begin position="504"/>
        <end position="528"/>
    </location>
</feature>
<accession>A0ABW0P957</accession>
<keyword evidence="7" id="KW-1185">Reference proteome</keyword>
<feature type="region of interest" description="Disordered" evidence="4">
    <location>
        <begin position="22"/>
        <end position="42"/>
    </location>
</feature>
<evidence type="ECO:0000313" key="6">
    <source>
        <dbReference type="EMBL" id="MFC5508601.1"/>
    </source>
</evidence>
<organism evidence="6 7">
    <name type="scientific">Bosea massiliensis</name>
    <dbReference type="NCBI Taxonomy" id="151419"/>
    <lineage>
        <taxon>Bacteria</taxon>
        <taxon>Pseudomonadati</taxon>
        <taxon>Pseudomonadota</taxon>
        <taxon>Alphaproteobacteria</taxon>
        <taxon>Hyphomicrobiales</taxon>
        <taxon>Boseaceae</taxon>
        <taxon>Bosea</taxon>
    </lineage>
</organism>
<keyword evidence="1" id="KW-0645">Protease</keyword>
<dbReference type="SUPFAM" id="SSF52743">
    <property type="entry name" value="Subtilisin-like"/>
    <property type="match status" value="1"/>
</dbReference>